<gene>
    <name evidence="7" type="ORF">G4Z16_14750</name>
</gene>
<name>A0A7T1T6S2_9ACTN</name>
<dbReference type="GO" id="GO:0016765">
    <property type="term" value="F:transferase activity, transferring alkyl or aryl (other than methyl) groups"/>
    <property type="evidence" value="ECO:0007669"/>
    <property type="project" value="InterPro"/>
</dbReference>
<dbReference type="GO" id="GO:0016020">
    <property type="term" value="C:membrane"/>
    <property type="evidence" value="ECO:0007669"/>
    <property type="project" value="UniProtKB-SubCell"/>
</dbReference>
<dbReference type="Pfam" id="PF01040">
    <property type="entry name" value="UbiA"/>
    <property type="match status" value="1"/>
</dbReference>
<dbReference type="RefSeq" id="WP_197351232.1">
    <property type="nucleotide sequence ID" value="NZ_CP048882.1"/>
</dbReference>
<evidence type="ECO:0000256" key="1">
    <source>
        <dbReference type="ARBA" id="ARBA00004141"/>
    </source>
</evidence>
<feature type="transmembrane region" description="Helical" evidence="6">
    <location>
        <begin position="326"/>
        <end position="346"/>
    </location>
</feature>
<evidence type="ECO:0000256" key="5">
    <source>
        <dbReference type="SAM" id="MobiDB-lite"/>
    </source>
</evidence>
<proteinExistence type="predicted"/>
<feature type="transmembrane region" description="Helical" evidence="6">
    <location>
        <begin position="98"/>
        <end position="120"/>
    </location>
</feature>
<dbReference type="Proteomes" id="UP000595046">
    <property type="component" value="Chromosome"/>
</dbReference>
<dbReference type="CDD" id="cd13963">
    <property type="entry name" value="PT_UbiA_2"/>
    <property type="match status" value="1"/>
</dbReference>
<keyword evidence="8" id="KW-1185">Reference proteome</keyword>
<sequence length="349" mass="36552">MKLPGGGDTMGERRGPAAAALPGQRQVVPPMTLVPEPVRSGSGAHGPPEDGPSLAAAPRTRLPAALVLLRPRQWVKNVFVLIAPLAVDPAAVLRHLTWALATVVTFTAASAAVYVLNDWLDREQDRLHPVKRHRPLASGKVGPLGALLLGTGCLATLAAAGVLLPLPVQATVGGYAVLNLAYCLLLKHYPLVDVSVVATGFVLRAVAGCLVVAAPFNPALIICVYCTCLLMSLGKRRHELETATLRGQAAAQRPALSGYSVPLLDQLTAVLLAATLISYELFVLSAPHPHSSVLAVVTVPFAVFALCRYAQLLAVDRSGGEPGQDVLTDVPLLINAVLWLACLAVGRVL</sequence>
<feature type="transmembrane region" description="Helical" evidence="6">
    <location>
        <begin position="141"/>
        <end position="160"/>
    </location>
</feature>
<keyword evidence="4 6" id="KW-0472">Membrane</keyword>
<dbReference type="InterPro" id="IPR044878">
    <property type="entry name" value="UbiA_sf"/>
</dbReference>
<keyword evidence="2 6" id="KW-0812">Transmembrane</keyword>
<accession>A0A7T1T6S2</accession>
<feature type="transmembrane region" description="Helical" evidence="6">
    <location>
        <begin position="256"/>
        <end position="279"/>
    </location>
</feature>
<feature type="transmembrane region" description="Helical" evidence="6">
    <location>
        <begin position="166"/>
        <end position="185"/>
    </location>
</feature>
<feature type="transmembrane region" description="Helical" evidence="6">
    <location>
        <begin position="291"/>
        <end position="314"/>
    </location>
</feature>
<dbReference type="Gene3D" id="1.10.357.140">
    <property type="entry name" value="UbiA prenyltransferase"/>
    <property type="match status" value="1"/>
</dbReference>
<evidence type="ECO:0000256" key="2">
    <source>
        <dbReference type="ARBA" id="ARBA00022692"/>
    </source>
</evidence>
<dbReference type="KEGG" id="sbat:G4Z16_14750"/>
<evidence type="ECO:0000256" key="6">
    <source>
        <dbReference type="SAM" id="Phobius"/>
    </source>
</evidence>
<evidence type="ECO:0000256" key="4">
    <source>
        <dbReference type="ARBA" id="ARBA00023136"/>
    </source>
</evidence>
<dbReference type="AlphaFoldDB" id="A0A7T1T6S2"/>
<organism evidence="7 8">
    <name type="scientific">Streptomyces bathyalis</name>
    <dbReference type="NCBI Taxonomy" id="2710756"/>
    <lineage>
        <taxon>Bacteria</taxon>
        <taxon>Bacillati</taxon>
        <taxon>Actinomycetota</taxon>
        <taxon>Actinomycetes</taxon>
        <taxon>Kitasatosporales</taxon>
        <taxon>Streptomycetaceae</taxon>
        <taxon>Streptomyces</taxon>
    </lineage>
</organism>
<evidence type="ECO:0000256" key="3">
    <source>
        <dbReference type="ARBA" id="ARBA00022989"/>
    </source>
</evidence>
<evidence type="ECO:0000313" key="8">
    <source>
        <dbReference type="Proteomes" id="UP000595046"/>
    </source>
</evidence>
<keyword evidence="3 6" id="KW-1133">Transmembrane helix</keyword>
<reference evidence="8" key="1">
    <citation type="submission" date="2020-02" db="EMBL/GenBank/DDBJ databases">
        <title>Streptomyces sp. ASO4wet.</title>
        <authorList>
            <person name="Risdian C."/>
            <person name="Landwehr W."/>
            <person name="Schupp P."/>
            <person name="Wink J."/>
        </authorList>
    </citation>
    <scope>NUCLEOTIDE SEQUENCE [LARGE SCALE GENOMIC DNA]</scope>
    <source>
        <strain evidence="8">ASO4wet</strain>
    </source>
</reference>
<feature type="region of interest" description="Disordered" evidence="5">
    <location>
        <begin position="1"/>
        <end position="56"/>
    </location>
</feature>
<evidence type="ECO:0000313" key="7">
    <source>
        <dbReference type="EMBL" id="QPP07431.1"/>
    </source>
</evidence>
<comment type="subcellular location">
    <subcellularLocation>
        <location evidence="1">Membrane</location>
        <topology evidence="1">Multi-pass membrane protein</topology>
    </subcellularLocation>
</comment>
<feature type="transmembrane region" description="Helical" evidence="6">
    <location>
        <begin position="192"/>
        <end position="213"/>
    </location>
</feature>
<dbReference type="EMBL" id="CP048882">
    <property type="protein sequence ID" value="QPP07431.1"/>
    <property type="molecule type" value="Genomic_DNA"/>
</dbReference>
<protein>
    <submittedName>
        <fullName evidence="7">UbiA prenyltransferase family protein</fullName>
    </submittedName>
</protein>
<dbReference type="InterPro" id="IPR000537">
    <property type="entry name" value="UbiA_prenyltransferase"/>
</dbReference>
<keyword evidence="7" id="KW-0808">Transferase</keyword>